<evidence type="ECO:0000313" key="1">
    <source>
        <dbReference type="EMBL" id="EAY18346.1"/>
    </source>
</evidence>
<name>A2DMX5_TRIV3</name>
<organism evidence="1 2">
    <name type="scientific">Trichomonas vaginalis (strain ATCC PRA-98 / G3)</name>
    <dbReference type="NCBI Taxonomy" id="412133"/>
    <lineage>
        <taxon>Eukaryota</taxon>
        <taxon>Metamonada</taxon>
        <taxon>Parabasalia</taxon>
        <taxon>Trichomonadida</taxon>
        <taxon>Trichomonadidae</taxon>
        <taxon>Trichomonas</taxon>
    </lineage>
</organism>
<dbReference type="Proteomes" id="UP000001542">
    <property type="component" value="Unassembled WGS sequence"/>
</dbReference>
<accession>A2DMX5</accession>
<protein>
    <submittedName>
        <fullName evidence="1">Uncharacterized protein</fullName>
    </submittedName>
</protein>
<evidence type="ECO:0000313" key="2">
    <source>
        <dbReference type="Proteomes" id="UP000001542"/>
    </source>
</evidence>
<reference evidence="1" key="2">
    <citation type="journal article" date="2007" name="Science">
        <title>Draft genome sequence of the sexually transmitted pathogen Trichomonas vaginalis.</title>
        <authorList>
            <person name="Carlton J.M."/>
            <person name="Hirt R.P."/>
            <person name="Silva J.C."/>
            <person name="Delcher A.L."/>
            <person name="Schatz M."/>
            <person name="Zhao Q."/>
            <person name="Wortman J.R."/>
            <person name="Bidwell S.L."/>
            <person name="Alsmark U.C.M."/>
            <person name="Besteiro S."/>
            <person name="Sicheritz-Ponten T."/>
            <person name="Noel C.J."/>
            <person name="Dacks J.B."/>
            <person name="Foster P.G."/>
            <person name="Simillion C."/>
            <person name="Van de Peer Y."/>
            <person name="Miranda-Saavedra D."/>
            <person name="Barton G.J."/>
            <person name="Westrop G.D."/>
            <person name="Mueller S."/>
            <person name="Dessi D."/>
            <person name="Fiori P.L."/>
            <person name="Ren Q."/>
            <person name="Paulsen I."/>
            <person name="Zhang H."/>
            <person name="Bastida-Corcuera F.D."/>
            <person name="Simoes-Barbosa A."/>
            <person name="Brown M.T."/>
            <person name="Hayes R.D."/>
            <person name="Mukherjee M."/>
            <person name="Okumura C.Y."/>
            <person name="Schneider R."/>
            <person name="Smith A.J."/>
            <person name="Vanacova S."/>
            <person name="Villalvazo M."/>
            <person name="Haas B.J."/>
            <person name="Pertea M."/>
            <person name="Feldblyum T.V."/>
            <person name="Utterback T.R."/>
            <person name="Shu C.L."/>
            <person name="Osoegawa K."/>
            <person name="de Jong P.J."/>
            <person name="Hrdy I."/>
            <person name="Horvathova L."/>
            <person name="Zubacova Z."/>
            <person name="Dolezal P."/>
            <person name="Malik S.B."/>
            <person name="Logsdon J.M. Jr."/>
            <person name="Henze K."/>
            <person name="Gupta A."/>
            <person name="Wang C.C."/>
            <person name="Dunne R.L."/>
            <person name="Upcroft J.A."/>
            <person name="Upcroft P."/>
            <person name="White O."/>
            <person name="Salzberg S.L."/>
            <person name="Tang P."/>
            <person name="Chiu C.-H."/>
            <person name="Lee Y.-S."/>
            <person name="Embley T.M."/>
            <person name="Coombs G.H."/>
            <person name="Mottram J.C."/>
            <person name="Tachezy J."/>
            <person name="Fraser-Liggett C.M."/>
            <person name="Johnson P.J."/>
        </authorList>
    </citation>
    <scope>NUCLEOTIDE SEQUENCE [LARGE SCALE GENOMIC DNA]</scope>
    <source>
        <strain evidence="1">G3</strain>
    </source>
</reference>
<dbReference type="EMBL" id="DS113220">
    <property type="protein sequence ID" value="EAY18346.1"/>
    <property type="molecule type" value="Genomic_DNA"/>
</dbReference>
<dbReference type="OrthoDB" id="10500762at2759"/>
<proteinExistence type="predicted"/>
<dbReference type="VEuPathDB" id="TrichDB:TVAG_254580"/>
<gene>
    <name evidence="1" type="ORF">TVAG_254580</name>
</gene>
<dbReference type="AlphaFoldDB" id="A2DMX5"/>
<dbReference type="InParanoid" id="A2DMX5"/>
<sequence length="82" mass="9235">MEVLEDKCITPGYGLIEESVKAIPRLFSKEDPFMIPAQHIDVRSLNGGCITPEGISSDFSYALHNVYRCVLAFPKNAMQRQF</sequence>
<reference evidence="1" key="1">
    <citation type="submission" date="2006-10" db="EMBL/GenBank/DDBJ databases">
        <authorList>
            <person name="Amadeo P."/>
            <person name="Zhao Q."/>
            <person name="Wortman J."/>
            <person name="Fraser-Liggett C."/>
            <person name="Carlton J."/>
        </authorList>
    </citation>
    <scope>NUCLEOTIDE SEQUENCE</scope>
    <source>
        <strain evidence="1">G3</strain>
    </source>
</reference>
<dbReference type="VEuPathDB" id="TrichDB:TVAGG3_0152310"/>
<keyword evidence="2" id="KW-1185">Reference proteome</keyword>